<dbReference type="RefSeq" id="WP_042642741.1">
    <property type="nucleotide sequence ID" value="NZ_CDDF01000014.1"/>
</dbReference>
<dbReference type="InterPro" id="IPR001375">
    <property type="entry name" value="Peptidase_S9_cat"/>
</dbReference>
<dbReference type="SUPFAM" id="SSF53474">
    <property type="entry name" value="alpha/beta-Hydrolases"/>
    <property type="match status" value="1"/>
</dbReference>
<keyword evidence="4" id="KW-0720">Serine protease</keyword>
<dbReference type="Gene3D" id="2.130.10.120">
    <property type="entry name" value="Prolyl oligopeptidase, N-terminal domain"/>
    <property type="match status" value="1"/>
</dbReference>
<sequence length="717" mass="81654">MFIFSRGLLLLACLATAPCTHANEESAMPTSDTITQPAILPPVAAKHPHTLKKHGDVRVDNYYWLRDDERQKPEVLDYLKAENAYTEAMLKPTQPLREQLYQEMVARIPQQDESVPYVKNGYRYQTRYEPGKEYGIYSRTKLGEREASLMLDSNQRAEGHEFYALGALEVSRNNRWLAVAEDLLSRRQYQIQFLDLESGNWAGDTLENTSGNLVWANDSKTVFYVRKHAKTLLPYQVYRHVLGTDPAKDQLVYEEKDDSFYVSLYATTSEDFIVIALSSTTSGEARLIDANVPTQTPRLFLPRQVDHEYSLDHYRGRFYVRSNKDGKNFGLYETKESPVDRWKAVIAPNPDVLLESYALFKEWLVLEERSQGLTRLRQVNWQSGEQKEIAFDDPAYVTWLAYNPEPDTSQLRYGYSSMTTPSSTYELDMDSDKRTLLKQQAVAGFKADKYASERLWVTARDGVKVPVSLVYRKDKFKKDSQNPLLVYGYGSYGASMDPDFSTARLSLLDRGFVYAIAHIRGGEELGRGWYEDGKLLKKQNSFHDFIDVTEALVAQGYGARDQVYAMGGSAGGLLMGAVINQAPQLYRGVVAQVPFVDVVTTMLDESIPLTTGEYDEWGNPNQKRYYDYMKAYSPYDQIKAQAYPNLLVTTGLHDSQVQYWEPAKWVAKLRELKTDDNLLLLSTDMDAGHGGKSGRFKAYEDIALEFAFILDLAKPKA</sequence>
<reference evidence="9" key="1">
    <citation type="journal article" date="2019" name="Int. J. Syst. Evol. Microbiol.">
        <title>The Global Catalogue of Microorganisms (GCM) 10K type strain sequencing project: providing services to taxonomists for standard genome sequencing and annotation.</title>
        <authorList>
            <consortium name="The Broad Institute Genomics Platform"/>
            <consortium name="The Broad Institute Genome Sequencing Center for Infectious Disease"/>
            <person name="Wu L."/>
            <person name="Ma J."/>
        </authorList>
    </citation>
    <scope>NUCLEOTIDE SEQUENCE [LARGE SCALE GENOMIC DNA]</scope>
    <source>
        <strain evidence="9">KCTC 15012</strain>
    </source>
</reference>
<proteinExistence type="inferred from homology"/>
<evidence type="ECO:0000313" key="9">
    <source>
        <dbReference type="Proteomes" id="UP001596132"/>
    </source>
</evidence>
<dbReference type="EMBL" id="JBHSPP010000015">
    <property type="protein sequence ID" value="MFC5707123.1"/>
    <property type="molecule type" value="Genomic_DNA"/>
</dbReference>
<evidence type="ECO:0000256" key="3">
    <source>
        <dbReference type="ARBA" id="ARBA00022801"/>
    </source>
</evidence>
<evidence type="ECO:0000256" key="1">
    <source>
        <dbReference type="ARBA" id="ARBA00005228"/>
    </source>
</evidence>
<dbReference type="InterPro" id="IPR029058">
    <property type="entry name" value="AB_hydrolase_fold"/>
</dbReference>
<name>A0ABW0YGB8_9GAMM</name>
<dbReference type="InterPro" id="IPR002470">
    <property type="entry name" value="Peptidase_S9A"/>
</dbReference>
<dbReference type="Gene3D" id="3.40.50.1820">
    <property type="entry name" value="alpha/beta hydrolase"/>
    <property type="match status" value="1"/>
</dbReference>
<evidence type="ECO:0000259" key="6">
    <source>
        <dbReference type="Pfam" id="PF00326"/>
    </source>
</evidence>
<dbReference type="Pfam" id="PF02897">
    <property type="entry name" value="Peptidase_S9_N"/>
    <property type="match status" value="1"/>
</dbReference>
<dbReference type="PRINTS" id="PR00862">
    <property type="entry name" value="PROLIGOPTASE"/>
</dbReference>
<keyword evidence="3" id="KW-0378">Hydrolase</keyword>
<dbReference type="InterPro" id="IPR023302">
    <property type="entry name" value="Pept_S9A_N"/>
</dbReference>
<comment type="caution">
    <text evidence="8">The sequence shown here is derived from an EMBL/GenBank/DDBJ whole genome shotgun (WGS) entry which is preliminary data.</text>
</comment>
<dbReference type="PANTHER" id="PTHR11757:SF19">
    <property type="entry name" value="PROLYL ENDOPEPTIDASE-LIKE"/>
    <property type="match status" value="1"/>
</dbReference>
<evidence type="ECO:0000256" key="4">
    <source>
        <dbReference type="ARBA" id="ARBA00022825"/>
    </source>
</evidence>
<gene>
    <name evidence="8" type="ORF">ACFPVW_13885</name>
</gene>
<keyword evidence="5" id="KW-0732">Signal</keyword>
<keyword evidence="2" id="KW-0645">Protease</keyword>
<dbReference type="Pfam" id="PF00326">
    <property type="entry name" value="Peptidase_S9"/>
    <property type="match status" value="1"/>
</dbReference>
<comment type="similarity">
    <text evidence="1">Belongs to the peptidase S9A family.</text>
</comment>
<dbReference type="PANTHER" id="PTHR11757">
    <property type="entry name" value="PROTEASE FAMILY S9A OLIGOPEPTIDASE"/>
    <property type="match status" value="1"/>
</dbReference>
<accession>A0ABW0YGB8</accession>
<keyword evidence="9" id="KW-1185">Reference proteome</keyword>
<dbReference type="SUPFAM" id="SSF50993">
    <property type="entry name" value="Peptidase/esterase 'gauge' domain"/>
    <property type="match status" value="1"/>
</dbReference>
<feature type="signal peptide" evidence="5">
    <location>
        <begin position="1"/>
        <end position="22"/>
    </location>
</feature>
<evidence type="ECO:0000256" key="2">
    <source>
        <dbReference type="ARBA" id="ARBA00022670"/>
    </source>
</evidence>
<feature type="domain" description="Peptidase S9A N-terminal" evidence="7">
    <location>
        <begin position="42"/>
        <end position="440"/>
    </location>
</feature>
<protein>
    <submittedName>
        <fullName evidence="8">S9 family peptidase</fullName>
    </submittedName>
</protein>
<evidence type="ECO:0000259" key="7">
    <source>
        <dbReference type="Pfam" id="PF02897"/>
    </source>
</evidence>
<evidence type="ECO:0000256" key="5">
    <source>
        <dbReference type="SAM" id="SignalP"/>
    </source>
</evidence>
<dbReference type="InterPro" id="IPR051543">
    <property type="entry name" value="Serine_Peptidase_S9A"/>
</dbReference>
<evidence type="ECO:0000313" key="8">
    <source>
        <dbReference type="EMBL" id="MFC5707123.1"/>
    </source>
</evidence>
<feature type="chain" id="PRO_5046321391" evidence="5">
    <location>
        <begin position="23"/>
        <end position="717"/>
    </location>
</feature>
<organism evidence="8 9">
    <name type="scientific">Aeromonas eucrenophila</name>
    <dbReference type="NCBI Taxonomy" id="649"/>
    <lineage>
        <taxon>Bacteria</taxon>
        <taxon>Pseudomonadati</taxon>
        <taxon>Pseudomonadota</taxon>
        <taxon>Gammaproteobacteria</taxon>
        <taxon>Aeromonadales</taxon>
        <taxon>Aeromonadaceae</taxon>
        <taxon>Aeromonas</taxon>
    </lineage>
</organism>
<dbReference type="Proteomes" id="UP001596132">
    <property type="component" value="Unassembled WGS sequence"/>
</dbReference>
<feature type="domain" description="Peptidase S9 prolyl oligopeptidase catalytic" evidence="6">
    <location>
        <begin position="499"/>
        <end position="713"/>
    </location>
</feature>